<dbReference type="GO" id="GO:0004197">
    <property type="term" value="F:cysteine-type endopeptidase activity"/>
    <property type="evidence" value="ECO:0007669"/>
    <property type="project" value="InterPro"/>
</dbReference>
<dbReference type="GO" id="GO:0006508">
    <property type="term" value="P:proteolysis"/>
    <property type="evidence" value="ECO:0007669"/>
    <property type="project" value="UniProtKB-KW"/>
</dbReference>
<evidence type="ECO:0000313" key="23">
    <source>
        <dbReference type="EMBL" id="JAT62561.1"/>
    </source>
</evidence>
<dbReference type="SUPFAM" id="SSF143791">
    <property type="entry name" value="DUSP-like"/>
    <property type="match status" value="1"/>
</dbReference>
<dbReference type="InterPro" id="IPR029071">
    <property type="entry name" value="Ubiquitin-like_domsf"/>
</dbReference>
<dbReference type="SUPFAM" id="SSF54001">
    <property type="entry name" value="Cysteine proteinases"/>
    <property type="match status" value="1"/>
</dbReference>
<dbReference type="EMBL" id="GDJX01014332">
    <property type="protein sequence ID" value="JAT53604.1"/>
    <property type="molecule type" value="Transcribed_RNA"/>
</dbReference>
<dbReference type="GO" id="GO:0005829">
    <property type="term" value="C:cytosol"/>
    <property type="evidence" value="ECO:0007669"/>
    <property type="project" value="TreeGrafter"/>
</dbReference>
<accession>A0A1D1YG51</accession>
<evidence type="ECO:0000256" key="3">
    <source>
        <dbReference type="ARBA" id="ARBA00009085"/>
    </source>
</evidence>
<dbReference type="EMBL" id="GDJX01005375">
    <property type="protein sequence ID" value="JAT62561.1"/>
    <property type="molecule type" value="Transcribed_RNA"/>
</dbReference>
<evidence type="ECO:0000256" key="7">
    <source>
        <dbReference type="ARBA" id="ARBA00022786"/>
    </source>
</evidence>
<keyword evidence="7" id="KW-0833">Ubl conjugation pathway</keyword>
<dbReference type="InterPro" id="IPR033841">
    <property type="entry name" value="Pep_USP48"/>
</dbReference>
<dbReference type="Gene3D" id="3.30.2230.10">
    <property type="entry name" value="DUSP-like"/>
    <property type="match status" value="1"/>
</dbReference>
<evidence type="ECO:0000256" key="6">
    <source>
        <dbReference type="ARBA" id="ARBA00022737"/>
    </source>
</evidence>
<evidence type="ECO:0000256" key="1">
    <source>
        <dbReference type="ARBA" id="ARBA00000707"/>
    </source>
</evidence>
<evidence type="ECO:0000256" key="4">
    <source>
        <dbReference type="ARBA" id="ARBA00012759"/>
    </source>
</evidence>
<dbReference type="GO" id="GO:0004843">
    <property type="term" value="F:cysteine-type deubiquitinase activity"/>
    <property type="evidence" value="ECO:0007669"/>
    <property type="project" value="UniProtKB-EC"/>
</dbReference>
<evidence type="ECO:0000256" key="15">
    <source>
        <dbReference type="ARBA" id="ARBA00082179"/>
    </source>
</evidence>
<evidence type="ECO:0000256" key="11">
    <source>
        <dbReference type="ARBA" id="ARBA00056392"/>
    </source>
</evidence>
<dbReference type="FunFam" id="3.30.2230.10:FF:000005">
    <property type="entry name" value="Ubiquitin carboxyl-terminal hydrolase 26"/>
    <property type="match status" value="1"/>
</dbReference>
<evidence type="ECO:0000256" key="16">
    <source>
        <dbReference type="SAM" id="MobiDB-lite"/>
    </source>
</evidence>
<dbReference type="Pfam" id="PF00443">
    <property type="entry name" value="UCH"/>
    <property type="match status" value="1"/>
</dbReference>
<dbReference type="InterPro" id="IPR044743">
    <property type="entry name" value="Ubl_USP48"/>
</dbReference>
<sequence length="1162" mass="129980">MSRQTTRSKNKRHRADDGDDTSSEILRRIHLTGVVTPNDICQLYLINKPVCQGCRVNSRESPNCFCGLIPPSSGARKSGLWQKLSDLTYSLLGADPCEDRRDPSERPAGLTNVGATCYANSILQCLYMNTLFRDGIFSVEPDLLKQHLVLDQLAHLFAQLHSSKKAVIDLAPFVKTLELDKSAQQDSHEFLTLFLSLLEHSLSHSKVPKARTLIQDLFRGSVSHVTRCSTCGKDSEASSKMEDFYGLELNIKGLNNLEESLDDYFSIEQLFGENQYFCQSCGKRVDATRCIKLHALPTVLIFQLKRYDFLMETTKKKKITSSFSFPREMNMGRRLGDATESELLYDLSAILIHKGVGANSGHYVARIKDEDSRQWWEFDDEVVSKLGPQPFGDTPSNSSAYAQPTLKPEEVQSLSNGNHITSSQKQQSDLRNSQQQEIFSPTDAYMLIYNRISAKKEGKGSENAFAADDENVDAKLISGNVTTLPCHLFEEIEKLNAPFAQDCHEYQLKKDRQVSFITERRKEVKTILSVAPVHSPEDPFFWVSTDWLRQWADSINPPCLDNCTIQCLHGKVAVDKVSCMKRISTAAWSNLFSKYGGGPALSSDDNCIECLKGEAGNSVSAYDYRGRRASVKQIAESALAGHCPDGTSYYVSKTWLVQWLRRKNVDSPCDADAGPTASLRCPHGGLLPEQFPGAKRVQVPESLWLFLFESANVVKPDDPLGSLTFCSDSQPCEDCCRELSESACVEGSLREAKLRQRQSHEKLFSGKNVTLYPGNKYFLVPSSWLTTWRAYVTTIGKNISSSVMPESLDVIVDSLKCEKHARLLERPLGLVCKRGLITQKLSNADGLTMIPENDWKLFCEEWEVAEEKGISSEIVLSKSIASKLAGSCKEMPMLEEDLNPLNEEVVSELEVKDLIIKTDPEICEDCIGERESCELMRRLNYCNEEICVHFIRGKEVPKSLLEASASISEPDRRTSKRSRRSASGKICNLKVSGTTSVYQLKMMIWEYFGVVKENQKLHKGSIEIEGDSATLADKNIFPGDVLWVCDSEIHENRDIADELSEQRVEPHAEEGFRGTLLTSDVSIQVLKENQKLLQGSIEIEGDSTTVADKCITDSEIHENRDIDDELSEQKVEPQSREGFYGTLLTSDVSSQEGHGPAISSQL</sequence>
<evidence type="ECO:0000256" key="12">
    <source>
        <dbReference type="ARBA" id="ARBA00071636"/>
    </source>
</evidence>
<evidence type="ECO:0000256" key="14">
    <source>
        <dbReference type="ARBA" id="ARBA00078771"/>
    </source>
</evidence>
<feature type="domain" description="USP" evidence="17">
    <location>
        <begin position="108"/>
        <end position="408"/>
    </location>
</feature>
<dbReference type="PROSITE" id="PS00972">
    <property type="entry name" value="USP_1"/>
    <property type="match status" value="1"/>
</dbReference>
<comment type="catalytic activity">
    <reaction evidence="1">
        <text>Thiol-dependent hydrolysis of ester, thioester, amide, peptide and isopeptide bonds formed by the C-terminal Gly of ubiquitin (a 76-residue protein attached to proteins as an intracellular targeting signal).</text>
        <dbReference type="EC" id="3.4.19.12"/>
    </reaction>
</comment>
<dbReference type="SUPFAM" id="SSF54236">
    <property type="entry name" value="Ubiquitin-like"/>
    <property type="match status" value="1"/>
</dbReference>
<dbReference type="PROSITE" id="PS50235">
    <property type="entry name" value="USP_3"/>
    <property type="match status" value="1"/>
</dbReference>
<dbReference type="Gene3D" id="3.90.70.10">
    <property type="entry name" value="Cysteine proteinases"/>
    <property type="match status" value="1"/>
</dbReference>
<dbReference type="InterPro" id="IPR001394">
    <property type="entry name" value="Peptidase_C19_UCH"/>
</dbReference>
<keyword evidence="8 20" id="KW-0378">Hydrolase</keyword>
<dbReference type="PANTHER" id="PTHR24006">
    <property type="entry name" value="UBIQUITIN CARBOXYL-TERMINAL HYDROLASE"/>
    <property type="match status" value="1"/>
</dbReference>
<evidence type="ECO:0000259" key="18">
    <source>
        <dbReference type="PROSITE" id="PS51283"/>
    </source>
</evidence>
<feature type="region of interest" description="Disordered" evidence="16">
    <location>
        <begin position="1120"/>
        <end position="1162"/>
    </location>
</feature>
<protein>
    <recommendedName>
        <fullName evidence="12">Ubiquitin carboxyl-terminal hydrolase 26</fullName>
        <ecNumber evidence="4">3.4.19.12</ecNumber>
    </recommendedName>
    <alternativeName>
        <fullName evidence="15">Deubiquitinating enzyme 26</fullName>
    </alternativeName>
    <alternativeName>
        <fullName evidence="13">Ubiquitin thioesterase 26</fullName>
    </alternativeName>
    <alternativeName>
        <fullName evidence="14">Ubiquitin-specific-processing protease 26</fullName>
    </alternativeName>
</protein>
<feature type="domain" description="DUSP" evidence="18">
    <location>
        <begin position="515"/>
        <end position="607"/>
    </location>
</feature>
<dbReference type="InterPro" id="IPR050164">
    <property type="entry name" value="Peptidase_C19"/>
</dbReference>
<name>A0A1D1YG51_9ARAE</name>
<dbReference type="EMBL" id="GDJX01010258">
    <property type="protein sequence ID" value="JAT57678.1"/>
    <property type="molecule type" value="Transcribed_RNA"/>
</dbReference>
<dbReference type="PROSITE" id="PS00973">
    <property type="entry name" value="USP_2"/>
    <property type="match status" value="1"/>
</dbReference>
<dbReference type="Gene3D" id="3.10.20.90">
    <property type="entry name" value="Phosphatidylinositol 3-kinase Catalytic Subunit, Chain A, domain 1"/>
    <property type="match status" value="1"/>
</dbReference>
<dbReference type="PANTHER" id="PTHR24006:SF722">
    <property type="entry name" value="UBIQUITIN CARBOXYL-TERMINAL HYDROLASE 48"/>
    <property type="match status" value="1"/>
</dbReference>
<comment type="function">
    <text evidence="11">Recognizes and hydrolyzes the peptide bond at the C-terminal Gly of ubiquitin. Involved in the processing of poly-ubiquitin precursors as well as that of ubiquitinated proteins. Deubiquitinates H2BK143ub1 of histone H2B.</text>
</comment>
<evidence type="ECO:0000256" key="9">
    <source>
        <dbReference type="ARBA" id="ARBA00022807"/>
    </source>
</evidence>
<dbReference type="InterPro" id="IPR028889">
    <property type="entry name" value="USP"/>
</dbReference>
<keyword evidence="10" id="KW-0539">Nucleus</keyword>
<feature type="domain" description="DUSP" evidence="18">
    <location>
        <begin position="751"/>
        <end position="875"/>
    </location>
</feature>
<dbReference type="CDD" id="cd02668">
    <property type="entry name" value="Peptidase_C19L"/>
    <property type="match status" value="1"/>
</dbReference>
<dbReference type="EC" id="3.4.19.12" evidence="4"/>
<evidence type="ECO:0000313" key="20">
    <source>
        <dbReference type="EMBL" id="JAT53604.1"/>
    </source>
</evidence>
<dbReference type="AlphaFoldDB" id="A0A1D1YG51"/>
<evidence type="ECO:0000256" key="2">
    <source>
        <dbReference type="ARBA" id="ARBA00004123"/>
    </source>
</evidence>
<reference evidence="20" key="1">
    <citation type="submission" date="2015-07" db="EMBL/GenBank/DDBJ databases">
        <title>Transcriptome Assembly of Anthurium amnicola.</title>
        <authorList>
            <person name="Suzuki J."/>
        </authorList>
    </citation>
    <scope>NUCLEOTIDE SEQUENCE</scope>
</reference>
<evidence type="ECO:0000256" key="10">
    <source>
        <dbReference type="ARBA" id="ARBA00023242"/>
    </source>
</evidence>
<evidence type="ECO:0000259" key="17">
    <source>
        <dbReference type="PROSITE" id="PS50235"/>
    </source>
</evidence>
<dbReference type="EMBL" id="GDJX01017273">
    <property type="protein sequence ID" value="JAT50663.1"/>
    <property type="molecule type" value="Transcribed_RNA"/>
</dbReference>
<dbReference type="GO" id="GO:0016579">
    <property type="term" value="P:protein deubiquitination"/>
    <property type="evidence" value="ECO:0007669"/>
    <property type="project" value="InterPro"/>
</dbReference>
<dbReference type="GO" id="GO:0005634">
    <property type="term" value="C:nucleus"/>
    <property type="evidence" value="ECO:0007669"/>
    <property type="project" value="UniProtKB-SubCell"/>
</dbReference>
<keyword evidence="6" id="KW-0677">Repeat</keyword>
<evidence type="ECO:0000313" key="21">
    <source>
        <dbReference type="EMBL" id="JAT57678.1"/>
    </source>
</evidence>
<evidence type="ECO:0000313" key="22">
    <source>
        <dbReference type="EMBL" id="JAT61502.1"/>
    </source>
</evidence>
<dbReference type="InterPro" id="IPR018200">
    <property type="entry name" value="USP_CS"/>
</dbReference>
<comment type="similarity">
    <text evidence="3">Belongs to the peptidase C19 family.</text>
</comment>
<feature type="compositionally biased region" description="Polar residues" evidence="16">
    <location>
        <begin position="1143"/>
        <end position="1162"/>
    </location>
</feature>
<feature type="compositionally biased region" description="Basic residues" evidence="16">
    <location>
        <begin position="1"/>
        <end position="13"/>
    </location>
</feature>
<dbReference type="EMBL" id="GDJX01006434">
    <property type="protein sequence ID" value="JAT61502.1"/>
    <property type="molecule type" value="Transcribed_RNA"/>
</dbReference>
<dbReference type="InterPro" id="IPR035927">
    <property type="entry name" value="DUSP-like_sf"/>
</dbReference>
<keyword evidence="5" id="KW-0645">Protease</keyword>
<organism evidence="20">
    <name type="scientific">Anthurium amnicola</name>
    <dbReference type="NCBI Taxonomy" id="1678845"/>
    <lineage>
        <taxon>Eukaryota</taxon>
        <taxon>Viridiplantae</taxon>
        <taxon>Streptophyta</taxon>
        <taxon>Embryophyta</taxon>
        <taxon>Tracheophyta</taxon>
        <taxon>Spermatophyta</taxon>
        <taxon>Magnoliopsida</taxon>
        <taxon>Liliopsida</taxon>
        <taxon>Araceae</taxon>
        <taxon>Pothoideae</taxon>
        <taxon>Potheae</taxon>
        <taxon>Anthurium</taxon>
    </lineage>
</organism>
<proteinExistence type="inferred from homology"/>
<dbReference type="InterPro" id="IPR038765">
    <property type="entry name" value="Papain-like_cys_pep_sf"/>
</dbReference>
<evidence type="ECO:0000256" key="5">
    <source>
        <dbReference type="ARBA" id="ARBA00022670"/>
    </source>
</evidence>
<dbReference type="PROSITE" id="PS51283">
    <property type="entry name" value="DUSP"/>
    <property type="match status" value="2"/>
</dbReference>
<keyword evidence="9" id="KW-0788">Thiol protease</keyword>
<evidence type="ECO:0000256" key="8">
    <source>
        <dbReference type="ARBA" id="ARBA00022801"/>
    </source>
</evidence>
<dbReference type="InterPro" id="IPR006615">
    <property type="entry name" value="Pept_C19_DUSP"/>
</dbReference>
<comment type="subcellular location">
    <subcellularLocation>
        <location evidence="2">Nucleus</location>
    </subcellularLocation>
</comment>
<evidence type="ECO:0000256" key="13">
    <source>
        <dbReference type="ARBA" id="ARBA00075174"/>
    </source>
</evidence>
<gene>
    <name evidence="20" type="primary">UBP26_3</name>
    <name evidence="21" type="synonym">UBP26_0</name>
    <name evidence="19" type="synonym">UBP26_2</name>
    <name evidence="22" type="synonym">UBP26_4</name>
    <name evidence="23" type="synonym">UBP26_6</name>
    <name evidence="21" type="ORF">g.65804</name>
    <name evidence="22" type="ORF">g.65805</name>
    <name evidence="20" type="ORF">g.65807</name>
    <name evidence="19" type="ORF">g.65809</name>
    <name evidence="23" type="ORF">g.65811</name>
</gene>
<dbReference type="FunFam" id="3.90.70.10:FF:000049">
    <property type="entry name" value="ubiquitin carboxyl-terminal hydrolase 48"/>
    <property type="match status" value="1"/>
</dbReference>
<feature type="region of interest" description="Disordered" evidence="16">
    <location>
        <begin position="1"/>
        <end position="21"/>
    </location>
</feature>
<dbReference type="SMART" id="SM00695">
    <property type="entry name" value="DUSP"/>
    <property type="match status" value="1"/>
</dbReference>
<evidence type="ECO:0000313" key="19">
    <source>
        <dbReference type="EMBL" id="JAT50663.1"/>
    </source>
</evidence>
<dbReference type="CDD" id="cd01795">
    <property type="entry name" value="Ubl_USP48"/>
    <property type="match status" value="1"/>
</dbReference>